<dbReference type="InterPro" id="IPR005119">
    <property type="entry name" value="LysR_subst-bd"/>
</dbReference>
<evidence type="ECO:0000256" key="4">
    <source>
        <dbReference type="ARBA" id="ARBA00023163"/>
    </source>
</evidence>
<comment type="similarity">
    <text evidence="1">Belongs to the LysR transcriptional regulatory family.</text>
</comment>
<reference evidence="6 7" key="1">
    <citation type="submission" date="2023-10" db="EMBL/GenBank/DDBJ databases">
        <title>Bacteria for the degradation of biodegradable plastic PBAT(Polybutylene adipate terephthalate).</title>
        <authorList>
            <person name="Weon H.-Y."/>
            <person name="Yeon J."/>
        </authorList>
    </citation>
    <scope>NUCLEOTIDE SEQUENCE [LARGE SCALE GENOMIC DNA]</scope>
    <source>
        <strain evidence="6 7">SBD 7-3</strain>
    </source>
</reference>
<sequence>MRRYRLPPLDLLEAFEAAARHLSFTRAADELALTQSAVSRQIAALEESLGVPLFQRMHRALRLTESGELFARTATGVLMQLQGATEQLRHIERQKTVVVTTTPGFAGLWLIPRLSSFTARYPGVDVRISASFTLVKLEREGVDIAIRYCASAVAGPQAVKLFGEVMTPVCSPALRRTPGKPLKKPEDLRHHTLLYTEQSHSAPLYDWSMWLRAMQLDIKPAAALYFSDYDQMVSAALRGQGVALGRLPLVDQLVRERKLVTPFNQSVASPMGYHLLRSETSADKPEVSDFSAWLMEEAAR</sequence>
<name>A0ABZ0D4I8_9BURK</name>
<keyword evidence="2" id="KW-0805">Transcription regulation</keyword>
<evidence type="ECO:0000259" key="5">
    <source>
        <dbReference type="PROSITE" id="PS50931"/>
    </source>
</evidence>
<dbReference type="RefSeq" id="WP_316703342.1">
    <property type="nucleotide sequence ID" value="NZ_CP136336.1"/>
</dbReference>
<dbReference type="Pfam" id="PF00126">
    <property type="entry name" value="HTH_1"/>
    <property type="match status" value="1"/>
</dbReference>
<organism evidence="6 7">
    <name type="scientific">Piscinibacter gummiphilus</name>
    <dbReference type="NCBI Taxonomy" id="946333"/>
    <lineage>
        <taxon>Bacteria</taxon>
        <taxon>Pseudomonadati</taxon>
        <taxon>Pseudomonadota</taxon>
        <taxon>Betaproteobacteria</taxon>
        <taxon>Burkholderiales</taxon>
        <taxon>Sphaerotilaceae</taxon>
        <taxon>Piscinibacter</taxon>
    </lineage>
</organism>
<keyword evidence="3" id="KW-0238">DNA-binding</keyword>
<dbReference type="Proteomes" id="UP001303946">
    <property type="component" value="Chromosome"/>
</dbReference>
<dbReference type="SUPFAM" id="SSF53850">
    <property type="entry name" value="Periplasmic binding protein-like II"/>
    <property type="match status" value="1"/>
</dbReference>
<dbReference type="PRINTS" id="PR00039">
    <property type="entry name" value="HTHLYSR"/>
</dbReference>
<dbReference type="Gene3D" id="1.10.10.10">
    <property type="entry name" value="Winged helix-like DNA-binding domain superfamily/Winged helix DNA-binding domain"/>
    <property type="match status" value="1"/>
</dbReference>
<evidence type="ECO:0000313" key="6">
    <source>
        <dbReference type="EMBL" id="WOB10436.1"/>
    </source>
</evidence>
<dbReference type="InterPro" id="IPR036390">
    <property type="entry name" value="WH_DNA-bd_sf"/>
</dbReference>
<protein>
    <submittedName>
        <fullName evidence="6">Transcriptional regulator GcvA</fullName>
    </submittedName>
</protein>
<dbReference type="CDD" id="cd08432">
    <property type="entry name" value="PBP2_GcdR_TrpI_HvrB_AmpR_like"/>
    <property type="match status" value="1"/>
</dbReference>
<dbReference type="SUPFAM" id="SSF46785">
    <property type="entry name" value="Winged helix' DNA-binding domain"/>
    <property type="match status" value="1"/>
</dbReference>
<dbReference type="Gene3D" id="3.40.190.10">
    <property type="entry name" value="Periplasmic binding protein-like II"/>
    <property type="match status" value="2"/>
</dbReference>
<dbReference type="PANTHER" id="PTHR30537">
    <property type="entry name" value="HTH-TYPE TRANSCRIPTIONAL REGULATOR"/>
    <property type="match status" value="1"/>
</dbReference>
<dbReference type="PROSITE" id="PS50931">
    <property type="entry name" value="HTH_LYSR"/>
    <property type="match status" value="1"/>
</dbReference>
<dbReference type="InterPro" id="IPR036388">
    <property type="entry name" value="WH-like_DNA-bd_sf"/>
</dbReference>
<dbReference type="InterPro" id="IPR000847">
    <property type="entry name" value="LysR_HTH_N"/>
</dbReference>
<evidence type="ECO:0000256" key="3">
    <source>
        <dbReference type="ARBA" id="ARBA00023125"/>
    </source>
</evidence>
<keyword evidence="4" id="KW-0804">Transcription</keyword>
<proteinExistence type="inferred from homology"/>
<evidence type="ECO:0000313" key="7">
    <source>
        <dbReference type="Proteomes" id="UP001303946"/>
    </source>
</evidence>
<feature type="domain" description="HTH lysR-type" evidence="5">
    <location>
        <begin position="7"/>
        <end position="64"/>
    </location>
</feature>
<evidence type="ECO:0000256" key="2">
    <source>
        <dbReference type="ARBA" id="ARBA00023015"/>
    </source>
</evidence>
<accession>A0ABZ0D4I8</accession>
<dbReference type="InterPro" id="IPR058163">
    <property type="entry name" value="LysR-type_TF_proteobact-type"/>
</dbReference>
<dbReference type="NCBIfam" id="NF008352">
    <property type="entry name" value="PRK11139.1"/>
    <property type="match status" value="1"/>
</dbReference>
<dbReference type="PANTHER" id="PTHR30537:SF26">
    <property type="entry name" value="GLYCINE CLEAVAGE SYSTEM TRANSCRIPTIONAL ACTIVATOR"/>
    <property type="match status" value="1"/>
</dbReference>
<keyword evidence="7" id="KW-1185">Reference proteome</keyword>
<gene>
    <name evidence="6" type="primary">gcvA</name>
    <name evidence="6" type="ORF">RXV79_10335</name>
</gene>
<dbReference type="Pfam" id="PF03466">
    <property type="entry name" value="LysR_substrate"/>
    <property type="match status" value="1"/>
</dbReference>
<evidence type="ECO:0000256" key="1">
    <source>
        <dbReference type="ARBA" id="ARBA00009437"/>
    </source>
</evidence>
<dbReference type="EMBL" id="CP136336">
    <property type="protein sequence ID" value="WOB10436.1"/>
    <property type="molecule type" value="Genomic_DNA"/>
</dbReference>